<feature type="domain" description="NADPH-dependent FMN reductase-like" evidence="5">
    <location>
        <begin position="5"/>
        <end position="147"/>
    </location>
</feature>
<reference evidence="6" key="1">
    <citation type="submission" date="2022-09" db="EMBL/GenBank/DDBJ databases">
        <title>Intensive care unit water sources are persistently colonized with multi-drug resistant bacteria and are the site of extensive horizontal gene transfer of antibiotic resistance genes.</title>
        <authorList>
            <person name="Diorio-Toth L."/>
        </authorList>
    </citation>
    <scope>NUCLEOTIDE SEQUENCE</scope>
    <source>
        <strain evidence="6">GD04153</strain>
    </source>
</reference>
<dbReference type="PANTHER" id="PTHR43408:SF2">
    <property type="entry name" value="FMN REDUCTASE (NADPH)"/>
    <property type="match status" value="1"/>
</dbReference>
<dbReference type="Proteomes" id="UP001158087">
    <property type="component" value="Unassembled WGS sequence"/>
</dbReference>
<dbReference type="InterPro" id="IPR005025">
    <property type="entry name" value="FMN_Rdtase-like_dom"/>
</dbReference>
<name>A0AA42GZL2_9HYPH</name>
<proteinExistence type="inferred from homology"/>
<evidence type="ECO:0000256" key="4">
    <source>
        <dbReference type="ARBA" id="ARBA00023002"/>
    </source>
</evidence>
<dbReference type="InterPro" id="IPR019912">
    <property type="entry name" value="FMN_Rdtase_MsuE-like"/>
</dbReference>
<evidence type="ECO:0000256" key="3">
    <source>
        <dbReference type="ARBA" id="ARBA00022643"/>
    </source>
</evidence>
<dbReference type="PANTHER" id="PTHR43408">
    <property type="entry name" value="FMN REDUCTASE (NADPH)"/>
    <property type="match status" value="1"/>
</dbReference>
<evidence type="ECO:0000313" key="7">
    <source>
        <dbReference type="Proteomes" id="UP001158087"/>
    </source>
</evidence>
<comment type="similarity">
    <text evidence="1">Belongs to the SsuE family.</text>
</comment>
<protein>
    <submittedName>
        <fullName evidence="6">FMN reductase</fullName>
    </submittedName>
</protein>
<dbReference type="GO" id="GO:0016491">
    <property type="term" value="F:oxidoreductase activity"/>
    <property type="evidence" value="ECO:0007669"/>
    <property type="project" value="UniProtKB-KW"/>
</dbReference>
<dbReference type="AlphaFoldDB" id="A0AA42GZL2"/>
<evidence type="ECO:0000256" key="2">
    <source>
        <dbReference type="ARBA" id="ARBA00022630"/>
    </source>
</evidence>
<organism evidence="6 7">
    <name type="scientific">Brucella intermedia GD04153</name>
    <dbReference type="NCBI Taxonomy" id="2975438"/>
    <lineage>
        <taxon>Bacteria</taxon>
        <taxon>Pseudomonadati</taxon>
        <taxon>Pseudomonadota</taxon>
        <taxon>Alphaproteobacteria</taxon>
        <taxon>Hyphomicrobiales</taxon>
        <taxon>Brucellaceae</taxon>
        <taxon>Brucella/Ochrobactrum group</taxon>
        <taxon>Brucella</taxon>
    </lineage>
</organism>
<evidence type="ECO:0000256" key="1">
    <source>
        <dbReference type="ARBA" id="ARBA00005990"/>
    </source>
</evidence>
<comment type="caution">
    <text evidence="6">The sequence shown here is derived from an EMBL/GenBank/DDBJ whole genome shotgun (WGS) entry which is preliminary data.</text>
</comment>
<dbReference type="SUPFAM" id="SSF52218">
    <property type="entry name" value="Flavoproteins"/>
    <property type="match status" value="1"/>
</dbReference>
<sequence>MTALKLVGLAGSFNRPSKTLSLVQHIAERASAEYGFEAASYDLHDVGPSLGRALWRNDLDEQAEGIINQIVAADVLVVGSPTFKGSYPGLFKHLIDLIDPQDLRGKSVVIAATGGGDKHALIVEHQLRPLFGFFSAHTLPSAIYASERDFTDYRVSSETLFRRIEDAISELSAFFPKVKASLVAAG</sequence>
<keyword evidence="2" id="KW-0285">Flavoprotein</keyword>
<dbReference type="NCBIfam" id="TIGR03566">
    <property type="entry name" value="FMN_reduc_MsuE"/>
    <property type="match status" value="1"/>
</dbReference>
<keyword evidence="4" id="KW-0560">Oxidoreductase</keyword>
<gene>
    <name evidence="6" type="primary">msuE</name>
    <name evidence="6" type="ORF">N7376_18295</name>
</gene>
<keyword evidence="3" id="KW-0288">FMN</keyword>
<dbReference type="EMBL" id="JAODYY010000009">
    <property type="protein sequence ID" value="MDH0125943.1"/>
    <property type="molecule type" value="Genomic_DNA"/>
</dbReference>
<accession>A0AA42GZL2</accession>
<dbReference type="Pfam" id="PF03358">
    <property type="entry name" value="FMN_red"/>
    <property type="match status" value="1"/>
</dbReference>
<evidence type="ECO:0000313" key="6">
    <source>
        <dbReference type="EMBL" id="MDH0125943.1"/>
    </source>
</evidence>
<dbReference type="InterPro" id="IPR051814">
    <property type="entry name" value="NAD(P)H-dep_FMN_reductase"/>
</dbReference>
<dbReference type="InterPro" id="IPR029039">
    <property type="entry name" value="Flavoprotein-like_sf"/>
</dbReference>
<evidence type="ECO:0000259" key="5">
    <source>
        <dbReference type="Pfam" id="PF03358"/>
    </source>
</evidence>
<dbReference type="Gene3D" id="3.40.50.360">
    <property type="match status" value="1"/>
</dbReference>